<feature type="compositionally biased region" description="Low complexity" evidence="5">
    <location>
        <begin position="226"/>
        <end position="242"/>
    </location>
</feature>
<evidence type="ECO:0000256" key="3">
    <source>
        <dbReference type="ARBA" id="ARBA00022989"/>
    </source>
</evidence>
<feature type="transmembrane region" description="Helical" evidence="6">
    <location>
        <begin position="173"/>
        <end position="199"/>
    </location>
</feature>
<name>A0A068RNC5_9FUNG</name>
<feature type="region of interest" description="Disordered" evidence="5">
    <location>
        <begin position="224"/>
        <end position="293"/>
    </location>
</feature>
<evidence type="ECO:0000313" key="7">
    <source>
        <dbReference type="EMBL" id="CDH51479.1"/>
    </source>
</evidence>
<dbReference type="Proteomes" id="UP000027586">
    <property type="component" value="Unassembled WGS sequence"/>
</dbReference>
<dbReference type="VEuPathDB" id="FungiDB:LCOR_03078.1"/>
<dbReference type="Pfam" id="PF00335">
    <property type="entry name" value="Tetraspanin"/>
    <property type="match status" value="1"/>
</dbReference>
<evidence type="ECO:0000256" key="4">
    <source>
        <dbReference type="ARBA" id="ARBA00023136"/>
    </source>
</evidence>
<reference evidence="7" key="1">
    <citation type="submission" date="2013-08" db="EMBL/GenBank/DDBJ databases">
        <title>Gene expansion shapes genome architecture in the human pathogen Lichtheimia corymbifera: an evolutionary genomics analysis in the ancient terrestrial Mucorales (Mucoromycotina).</title>
        <authorList>
            <person name="Schwartze V.U."/>
            <person name="Winter S."/>
            <person name="Shelest E."/>
            <person name="Marcet-Houben M."/>
            <person name="Horn F."/>
            <person name="Wehner S."/>
            <person name="Hoffmann K."/>
            <person name="Riege K."/>
            <person name="Sammeth M."/>
            <person name="Nowrousian M."/>
            <person name="Valiante V."/>
            <person name="Linde J."/>
            <person name="Jacobsen I.D."/>
            <person name="Marz M."/>
            <person name="Brakhage A.A."/>
            <person name="Gabaldon T."/>
            <person name="Bocker S."/>
            <person name="Voigt K."/>
        </authorList>
    </citation>
    <scope>NUCLEOTIDE SEQUENCE [LARGE SCALE GENOMIC DNA]</scope>
    <source>
        <strain evidence="7">FSU 9682</strain>
    </source>
</reference>
<sequence length="293" mass="32335">MDEGFVSRRTRGLREAITLFHLLAMIVGLGILSLGAYTFNSPFSRTLSLTLLGVGCFIAIISFIAYFGAHIEHAGFLKTYSSTIALMLVLEIILVGLVYAHRKEVDGYGSKAWDFFSAHDDRLLLDIEQSLHCCGYASPTDRPVMKCPSLHHGQQLSGCKDAVVDAIYQWREWILATILLLLAVKLTALLTAVVLTVMVERDAEEEREYMAVLSAQNNNHSWYDHSGGPSNIASSAGGSSSPVFGRQLPPYSSSPSRTGFFYPPRPPSYHHQQHNPSSRIPRYGSTLSTSSHK</sequence>
<evidence type="ECO:0000256" key="5">
    <source>
        <dbReference type="SAM" id="MobiDB-lite"/>
    </source>
</evidence>
<feature type="transmembrane region" description="Helical" evidence="6">
    <location>
        <begin position="80"/>
        <end position="100"/>
    </location>
</feature>
<dbReference type="GO" id="GO:0005886">
    <property type="term" value="C:plasma membrane"/>
    <property type="evidence" value="ECO:0007669"/>
    <property type="project" value="TreeGrafter"/>
</dbReference>
<dbReference type="PANTHER" id="PTHR19282">
    <property type="entry name" value="TETRASPANIN"/>
    <property type="match status" value="1"/>
</dbReference>
<dbReference type="InterPro" id="IPR018499">
    <property type="entry name" value="Tetraspanin/Peripherin"/>
</dbReference>
<comment type="caution">
    <text evidence="7">The sequence shown here is derived from an EMBL/GenBank/DDBJ whole genome shotgun (WGS) entry which is preliminary data.</text>
</comment>
<dbReference type="EMBL" id="CBTN010000010">
    <property type="protein sequence ID" value="CDH51479.1"/>
    <property type="molecule type" value="Genomic_DNA"/>
</dbReference>
<keyword evidence="3 6" id="KW-1133">Transmembrane helix</keyword>
<protein>
    <submittedName>
        <fullName evidence="7">Uncharacterized protein</fullName>
    </submittedName>
</protein>
<evidence type="ECO:0000256" key="1">
    <source>
        <dbReference type="ARBA" id="ARBA00004141"/>
    </source>
</evidence>
<dbReference type="OrthoDB" id="71600at2759"/>
<feature type="transmembrane region" description="Helical" evidence="6">
    <location>
        <begin position="49"/>
        <end position="68"/>
    </location>
</feature>
<evidence type="ECO:0000256" key="2">
    <source>
        <dbReference type="ARBA" id="ARBA00022692"/>
    </source>
</evidence>
<dbReference type="PANTHER" id="PTHR19282:SF544">
    <property type="entry name" value="TETRASPANIN"/>
    <property type="match status" value="1"/>
</dbReference>
<keyword evidence="4 6" id="KW-0472">Membrane</keyword>
<evidence type="ECO:0000256" key="6">
    <source>
        <dbReference type="SAM" id="Phobius"/>
    </source>
</evidence>
<dbReference type="STRING" id="1263082.A0A068RNC5"/>
<comment type="subcellular location">
    <subcellularLocation>
        <location evidence="1">Membrane</location>
        <topology evidence="1">Multi-pass membrane protein</topology>
    </subcellularLocation>
</comment>
<keyword evidence="2 6" id="KW-0812">Transmembrane</keyword>
<evidence type="ECO:0000313" key="8">
    <source>
        <dbReference type="Proteomes" id="UP000027586"/>
    </source>
</evidence>
<organism evidence="7 8">
    <name type="scientific">Lichtheimia corymbifera JMRC:FSU:9682</name>
    <dbReference type="NCBI Taxonomy" id="1263082"/>
    <lineage>
        <taxon>Eukaryota</taxon>
        <taxon>Fungi</taxon>
        <taxon>Fungi incertae sedis</taxon>
        <taxon>Mucoromycota</taxon>
        <taxon>Mucoromycotina</taxon>
        <taxon>Mucoromycetes</taxon>
        <taxon>Mucorales</taxon>
        <taxon>Lichtheimiaceae</taxon>
        <taxon>Lichtheimia</taxon>
    </lineage>
</organism>
<feature type="transmembrane region" description="Helical" evidence="6">
    <location>
        <begin position="16"/>
        <end position="37"/>
    </location>
</feature>
<gene>
    <name evidence="7" type="ORF">LCOR_03078.1</name>
</gene>
<accession>A0A068RNC5</accession>
<dbReference type="AlphaFoldDB" id="A0A068RNC5"/>
<keyword evidence="8" id="KW-1185">Reference proteome</keyword>
<proteinExistence type="predicted"/>